<dbReference type="PROSITE" id="PS50283">
    <property type="entry name" value="NA_SOLUT_SYMP_3"/>
    <property type="match status" value="1"/>
</dbReference>
<protein>
    <submittedName>
        <fullName evidence="8">Sodium/glucose cotransporter</fullName>
    </submittedName>
</protein>
<evidence type="ECO:0000256" key="4">
    <source>
        <dbReference type="ARBA" id="ARBA00022989"/>
    </source>
</evidence>
<feature type="transmembrane region" description="Helical" evidence="7">
    <location>
        <begin position="124"/>
        <end position="146"/>
    </location>
</feature>
<feature type="transmembrane region" description="Helical" evidence="7">
    <location>
        <begin position="461"/>
        <end position="482"/>
    </location>
</feature>
<evidence type="ECO:0000313" key="8">
    <source>
        <dbReference type="EMBL" id="RGN92245.1"/>
    </source>
</evidence>
<accession>A0A3E5ETE1</accession>
<dbReference type="NCBIfam" id="TIGR00813">
    <property type="entry name" value="sss"/>
    <property type="match status" value="1"/>
</dbReference>
<feature type="transmembrane region" description="Helical" evidence="7">
    <location>
        <begin position="379"/>
        <end position="399"/>
    </location>
</feature>
<sequence length="523" mass="57640">MNTFSILDYAIFIGYACVIMFIGLFVSRTKKGQAKSSQDYFLASRSLAWWAIGASIIASNISAEQFIGMSGSGFAIGLGIASYEFIAAATLIIVAVFFLPIYLKANIYTMPQFLEIRYDKRVKTIMAFFWLLVFIFVNLTSILYLGALAINKIMEIDMFWSIFSLALFAGIYSIYGGLKAVAITDLVQVVFLIGGGLLTTYISLDYYSGGQGGVVGFQMLLENVPEKFDLILDKNNPNYSYLPGVGVILGGLWVSALYYFGCNQYIIQRALAAKNLHEAQLGLLFAGFLKIILPLIVVIPGIVAFALEAPIDKPDQAYPWLMHSFIPSGIKGIAFAALVAAVVSSLASMINSISTIFTMDIYKEYVTRKETSEKKLVNIGRLFGIFSLIIAVCIAPLLGTLEQAFQFIQEFTGFVSPGALAIFILGFFWKKASANGAIAAAIGTFVFSLLMLYLFPEISFINRMGYVFLLCALIIVIFGLVCPNTKLANTIELNAKLFRTTTLFKILSILILAILCVIYYIFW</sequence>
<feature type="transmembrane region" description="Helical" evidence="7">
    <location>
        <begin position="436"/>
        <end position="455"/>
    </location>
</feature>
<dbReference type="InterPro" id="IPR001734">
    <property type="entry name" value="Na/solute_symporter"/>
</dbReference>
<dbReference type="GO" id="GO:0005886">
    <property type="term" value="C:plasma membrane"/>
    <property type="evidence" value="ECO:0007669"/>
    <property type="project" value="TreeGrafter"/>
</dbReference>
<dbReference type="PANTHER" id="PTHR11819:SF195">
    <property type="entry name" value="SODIUM_GLUCOSE COTRANSPORTER 4"/>
    <property type="match status" value="1"/>
</dbReference>
<feature type="transmembrane region" description="Helical" evidence="7">
    <location>
        <begin position="333"/>
        <end position="358"/>
    </location>
</feature>
<comment type="caution">
    <text evidence="8">The sequence shown here is derived from an EMBL/GenBank/DDBJ whole genome shotgun (WGS) entry which is preliminary data.</text>
</comment>
<evidence type="ECO:0000256" key="6">
    <source>
        <dbReference type="RuleBase" id="RU362091"/>
    </source>
</evidence>
<evidence type="ECO:0000256" key="1">
    <source>
        <dbReference type="ARBA" id="ARBA00004141"/>
    </source>
</evidence>
<feature type="transmembrane region" description="Helical" evidence="7">
    <location>
        <begin position="158"/>
        <end position="178"/>
    </location>
</feature>
<feature type="transmembrane region" description="Helical" evidence="7">
    <location>
        <begin position="503"/>
        <end position="522"/>
    </location>
</feature>
<dbReference type="InterPro" id="IPR038377">
    <property type="entry name" value="Na/Glc_symporter_sf"/>
</dbReference>
<dbReference type="EMBL" id="QSVA01000014">
    <property type="protein sequence ID" value="RGN92245.1"/>
    <property type="molecule type" value="Genomic_DNA"/>
</dbReference>
<comment type="similarity">
    <text evidence="2 6">Belongs to the sodium:solute symporter (SSF) (TC 2.A.21) family.</text>
</comment>
<evidence type="ECO:0000313" key="9">
    <source>
        <dbReference type="Proteomes" id="UP000260759"/>
    </source>
</evidence>
<evidence type="ECO:0000256" key="7">
    <source>
        <dbReference type="SAM" id="Phobius"/>
    </source>
</evidence>
<organism evidence="8 9">
    <name type="scientific">Bacteroides uniformis</name>
    <dbReference type="NCBI Taxonomy" id="820"/>
    <lineage>
        <taxon>Bacteria</taxon>
        <taxon>Pseudomonadati</taxon>
        <taxon>Bacteroidota</taxon>
        <taxon>Bacteroidia</taxon>
        <taxon>Bacteroidales</taxon>
        <taxon>Bacteroidaceae</taxon>
        <taxon>Bacteroides</taxon>
    </lineage>
</organism>
<dbReference type="Gene3D" id="1.20.1730.10">
    <property type="entry name" value="Sodium/glucose cotransporter"/>
    <property type="match status" value="1"/>
</dbReference>
<keyword evidence="4 7" id="KW-1133">Transmembrane helix</keyword>
<name>A0A3E5ETE1_BACUN</name>
<gene>
    <name evidence="8" type="ORF">DXB37_15185</name>
</gene>
<keyword evidence="5 7" id="KW-0472">Membrane</keyword>
<comment type="subcellular location">
    <subcellularLocation>
        <location evidence="1">Membrane</location>
        <topology evidence="1">Multi-pass membrane protein</topology>
    </subcellularLocation>
</comment>
<reference evidence="8 9" key="1">
    <citation type="submission" date="2018-08" db="EMBL/GenBank/DDBJ databases">
        <title>A genome reference for cultivated species of the human gut microbiota.</title>
        <authorList>
            <person name="Zou Y."/>
            <person name="Xue W."/>
            <person name="Luo G."/>
        </authorList>
    </citation>
    <scope>NUCLEOTIDE SEQUENCE [LARGE SCALE GENOMIC DNA]</scope>
    <source>
        <strain evidence="8 9">OM03-4</strain>
    </source>
</reference>
<feature type="transmembrane region" description="Helical" evidence="7">
    <location>
        <begin position="47"/>
        <end position="68"/>
    </location>
</feature>
<dbReference type="GO" id="GO:0005412">
    <property type="term" value="F:D-glucose:sodium symporter activity"/>
    <property type="evidence" value="ECO:0007669"/>
    <property type="project" value="TreeGrafter"/>
</dbReference>
<dbReference type="Proteomes" id="UP000260759">
    <property type="component" value="Unassembled WGS sequence"/>
</dbReference>
<evidence type="ECO:0000256" key="2">
    <source>
        <dbReference type="ARBA" id="ARBA00006434"/>
    </source>
</evidence>
<feature type="transmembrane region" description="Helical" evidence="7">
    <location>
        <begin position="6"/>
        <end position="26"/>
    </location>
</feature>
<evidence type="ECO:0000256" key="3">
    <source>
        <dbReference type="ARBA" id="ARBA00022692"/>
    </source>
</evidence>
<dbReference type="PANTHER" id="PTHR11819">
    <property type="entry name" value="SOLUTE CARRIER FAMILY 5"/>
    <property type="match status" value="1"/>
</dbReference>
<feature type="transmembrane region" description="Helical" evidence="7">
    <location>
        <begin position="411"/>
        <end position="429"/>
    </location>
</feature>
<feature type="transmembrane region" description="Helical" evidence="7">
    <location>
        <begin position="185"/>
        <end position="204"/>
    </location>
</feature>
<feature type="transmembrane region" description="Helical" evidence="7">
    <location>
        <begin position="80"/>
        <end position="103"/>
    </location>
</feature>
<feature type="transmembrane region" description="Helical" evidence="7">
    <location>
        <begin position="239"/>
        <end position="260"/>
    </location>
</feature>
<dbReference type="AlphaFoldDB" id="A0A3E5ETE1"/>
<proteinExistence type="inferred from homology"/>
<dbReference type="RefSeq" id="WP_117601023.1">
    <property type="nucleotide sequence ID" value="NZ_JBCJDB010000029.1"/>
</dbReference>
<keyword evidence="3 7" id="KW-0812">Transmembrane</keyword>
<feature type="transmembrane region" description="Helical" evidence="7">
    <location>
        <begin position="281"/>
        <end position="307"/>
    </location>
</feature>
<dbReference type="Pfam" id="PF00474">
    <property type="entry name" value="SSF"/>
    <property type="match status" value="1"/>
</dbReference>
<evidence type="ECO:0000256" key="5">
    <source>
        <dbReference type="ARBA" id="ARBA00023136"/>
    </source>
</evidence>